<dbReference type="EMBL" id="CYHC01000017">
    <property type="protein sequence ID" value="CUA90968.1"/>
    <property type="molecule type" value="Genomic_DNA"/>
</dbReference>
<dbReference type="Gene3D" id="2.40.50.140">
    <property type="entry name" value="Nucleic acid-binding proteins"/>
    <property type="match status" value="1"/>
</dbReference>
<protein>
    <recommendedName>
        <fullName evidence="2">Single-stranded DNA-binding protein BPT7 domain-containing protein</fullName>
    </recommendedName>
</protein>
<sequence length="246" mass="26723">MAEAKKKLPAFKTPRLVFKFPKLVEADFGSNEYPKPDGEFSTKAIGKASDPAVQKLIAQLQPLHDAAVAKAEEEFKKLKAETRKKLGGVKVNDLYTELLDQETEEPTGEVEFKFAMKHRIEIKKGPKAGTTIIKYPALFDAKGRPMVVRDRKGKVLPNAPQIWGGTVGIIAFEASDYFIPGTGAAGLKLNLTAVQIIDLVSGGQRSASSFGFGEEDGYEGEDYSGGADEDDGDSEASDDEDENDDF</sequence>
<evidence type="ECO:0000313" key="3">
    <source>
        <dbReference type="EMBL" id="CUA90968.1"/>
    </source>
</evidence>
<comment type="caution">
    <text evidence="3">The sequence shown here is derived from an EMBL/GenBank/DDBJ whole genome shotgun (WGS) entry which is preliminary data.</text>
</comment>
<feature type="compositionally biased region" description="Acidic residues" evidence="1">
    <location>
        <begin position="213"/>
        <end position="246"/>
    </location>
</feature>
<accession>A0ABM9UD65</accession>
<evidence type="ECO:0000256" key="1">
    <source>
        <dbReference type="SAM" id="MobiDB-lite"/>
    </source>
</evidence>
<proteinExistence type="predicted"/>
<dbReference type="InterPro" id="IPR049476">
    <property type="entry name" value="SBB_BPT7"/>
</dbReference>
<feature type="region of interest" description="Disordered" evidence="1">
    <location>
        <begin position="206"/>
        <end position="246"/>
    </location>
</feature>
<dbReference type="Proteomes" id="UP000182178">
    <property type="component" value="Unassembled WGS sequence"/>
</dbReference>
<reference evidence="3 4" key="1">
    <citation type="submission" date="2015-08" db="EMBL/GenBank/DDBJ databases">
        <authorList>
            <person name="Varghese N."/>
        </authorList>
    </citation>
    <scope>NUCLEOTIDE SEQUENCE [LARGE SCALE GENOMIC DNA]</scope>
    <source>
        <strain evidence="3 4">DSM 18167</strain>
    </source>
</reference>
<evidence type="ECO:0000313" key="4">
    <source>
        <dbReference type="Proteomes" id="UP000182178"/>
    </source>
</evidence>
<feature type="domain" description="Single-stranded DNA-binding protein BPT7" evidence="2">
    <location>
        <begin position="22"/>
        <end position="199"/>
    </location>
</feature>
<dbReference type="RefSeq" id="WP_055461001.1">
    <property type="nucleotide sequence ID" value="NZ_CYHC01000017.1"/>
</dbReference>
<dbReference type="Pfam" id="PF21265">
    <property type="entry name" value="SBB_T7"/>
    <property type="match status" value="1"/>
</dbReference>
<dbReference type="InterPro" id="IPR012340">
    <property type="entry name" value="NA-bd_OB-fold"/>
</dbReference>
<dbReference type="SUPFAM" id="SSF50249">
    <property type="entry name" value="Nucleic acid-binding proteins"/>
    <property type="match status" value="1"/>
</dbReference>
<gene>
    <name evidence="3" type="ORF">Ga0061061_11723</name>
</gene>
<evidence type="ECO:0000259" key="2">
    <source>
        <dbReference type="Pfam" id="PF21265"/>
    </source>
</evidence>
<keyword evidence="4" id="KW-1185">Reference proteome</keyword>
<organism evidence="3 4">
    <name type="scientific">Chelatococcus sambhunathii</name>
    <dbReference type="NCBI Taxonomy" id="363953"/>
    <lineage>
        <taxon>Bacteria</taxon>
        <taxon>Pseudomonadati</taxon>
        <taxon>Pseudomonadota</taxon>
        <taxon>Alphaproteobacteria</taxon>
        <taxon>Hyphomicrobiales</taxon>
        <taxon>Chelatococcaceae</taxon>
        <taxon>Chelatococcus</taxon>
    </lineage>
</organism>
<name>A0ABM9UD65_9HYPH</name>